<feature type="transmembrane region" description="Helical" evidence="1">
    <location>
        <begin position="193"/>
        <end position="214"/>
    </location>
</feature>
<feature type="domain" description="DUF2157" evidence="2">
    <location>
        <begin position="18"/>
        <end position="134"/>
    </location>
</feature>
<dbReference type="InterPro" id="IPR018677">
    <property type="entry name" value="DUF2157"/>
</dbReference>
<feature type="transmembrane region" description="Helical" evidence="1">
    <location>
        <begin position="220"/>
        <end position="238"/>
    </location>
</feature>
<gene>
    <name evidence="3" type="ORF">H8S67_08935</name>
</gene>
<feature type="transmembrane region" description="Helical" evidence="1">
    <location>
        <begin position="245"/>
        <end position="264"/>
    </location>
</feature>
<name>A0ABR7CAH2_9BACE</name>
<accession>A0ABR7CAH2</accession>
<sequence>MEKPDFSPLSRQALYADKKQWNQFLSIFLLAVGVGFTVAGIVFFFAYNWDELPKFAKLGMVEVLLVASVLLATFTRWSKLVKQILLTGATFLIGTLFAVFGQIYQTGADAYDLFLGWTLFTILWAIAIRFAPLWLTFIGLLCTTIWLYNIQIAGYGSWEITLLGNAVTWICAVATIITEWMSAKGHLNRNNRWFVSLLSLATILHTSFLLMAAICDDYTILSVPLITTVLLFAAGLWYGWREKSLFYLAIIPFATLMILLTTFISKSDLRDVQIFFYGGIIVITGTTLLIYIILHLKKQWYGTEA</sequence>
<protein>
    <submittedName>
        <fullName evidence="3">DUF2157 domain-containing protein</fullName>
    </submittedName>
</protein>
<dbReference type="EMBL" id="JACOOE010000003">
    <property type="protein sequence ID" value="MBC5604792.1"/>
    <property type="molecule type" value="Genomic_DNA"/>
</dbReference>
<feature type="transmembrane region" description="Helical" evidence="1">
    <location>
        <begin position="276"/>
        <end position="294"/>
    </location>
</feature>
<keyword evidence="1" id="KW-0472">Membrane</keyword>
<feature type="transmembrane region" description="Helical" evidence="1">
    <location>
        <begin position="58"/>
        <end position="77"/>
    </location>
</feature>
<evidence type="ECO:0000313" key="4">
    <source>
        <dbReference type="Proteomes" id="UP000600600"/>
    </source>
</evidence>
<feature type="transmembrane region" description="Helical" evidence="1">
    <location>
        <begin position="134"/>
        <end position="154"/>
    </location>
</feature>
<keyword evidence="1" id="KW-0812">Transmembrane</keyword>
<feature type="transmembrane region" description="Helical" evidence="1">
    <location>
        <begin position="84"/>
        <end position="104"/>
    </location>
</feature>
<evidence type="ECO:0000259" key="2">
    <source>
        <dbReference type="Pfam" id="PF09925"/>
    </source>
</evidence>
<organism evidence="3 4">
    <name type="scientific">Bacteroides difficilis</name>
    <dbReference type="NCBI Taxonomy" id="2763021"/>
    <lineage>
        <taxon>Bacteria</taxon>
        <taxon>Pseudomonadati</taxon>
        <taxon>Bacteroidota</taxon>
        <taxon>Bacteroidia</taxon>
        <taxon>Bacteroidales</taxon>
        <taxon>Bacteroidaceae</taxon>
        <taxon>Bacteroides</taxon>
    </lineage>
</organism>
<evidence type="ECO:0000313" key="3">
    <source>
        <dbReference type="EMBL" id="MBC5604792.1"/>
    </source>
</evidence>
<feature type="transmembrane region" description="Helical" evidence="1">
    <location>
        <begin position="110"/>
        <end position="127"/>
    </location>
</feature>
<proteinExistence type="predicted"/>
<feature type="transmembrane region" description="Helical" evidence="1">
    <location>
        <begin position="21"/>
        <end position="46"/>
    </location>
</feature>
<feature type="transmembrane region" description="Helical" evidence="1">
    <location>
        <begin position="160"/>
        <end position="181"/>
    </location>
</feature>
<keyword evidence="4" id="KW-1185">Reference proteome</keyword>
<keyword evidence="1" id="KW-1133">Transmembrane helix</keyword>
<reference evidence="3 4" key="1">
    <citation type="submission" date="2020-08" db="EMBL/GenBank/DDBJ databases">
        <title>Genome public.</title>
        <authorList>
            <person name="Liu C."/>
            <person name="Sun Q."/>
        </authorList>
    </citation>
    <scope>NUCLEOTIDE SEQUENCE [LARGE SCALE GENOMIC DNA]</scope>
    <source>
        <strain evidence="3 4">M27</strain>
    </source>
</reference>
<evidence type="ECO:0000256" key="1">
    <source>
        <dbReference type="SAM" id="Phobius"/>
    </source>
</evidence>
<dbReference type="RefSeq" id="WP_186967071.1">
    <property type="nucleotide sequence ID" value="NZ_JACOOE010000003.1"/>
</dbReference>
<dbReference type="Pfam" id="PF09925">
    <property type="entry name" value="DUF2157"/>
    <property type="match status" value="1"/>
</dbReference>
<dbReference type="Proteomes" id="UP000600600">
    <property type="component" value="Unassembled WGS sequence"/>
</dbReference>
<comment type="caution">
    <text evidence="3">The sequence shown here is derived from an EMBL/GenBank/DDBJ whole genome shotgun (WGS) entry which is preliminary data.</text>
</comment>